<comment type="similarity">
    <text evidence="2">Belongs to the SUA5 family.</text>
</comment>
<accession>A0A2K8SEV3</accession>
<keyword evidence="4" id="KW-0963">Cytoplasm</keyword>
<dbReference type="InterPro" id="IPR017945">
    <property type="entry name" value="DHBP_synth_RibB-like_a/b_dom"/>
</dbReference>
<dbReference type="EMBL" id="CP025057">
    <property type="protein sequence ID" value="AUB31979.1"/>
    <property type="molecule type" value="Genomic_DNA"/>
</dbReference>
<dbReference type="GO" id="GO:0006450">
    <property type="term" value="P:regulation of translational fidelity"/>
    <property type="evidence" value="ECO:0007669"/>
    <property type="project" value="TreeGrafter"/>
</dbReference>
<dbReference type="PROSITE" id="PS51163">
    <property type="entry name" value="YRDC"/>
    <property type="match status" value="1"/>
</dbReference>
<evidence type="ECO:0000256" key="2">
    <source>
        <dbReference type="ARBA" id="ARBA00007663"/>
    </source>
</evidence>
<evidence type="ECO:0000256" key="3">
    <source>
        <dbReference type="ARBA" id="ARBA00012584"/>
    </source>
</evidence>
<dbReference type="Proteomes" id="UP000231823">
    <property type="component" value="Chromosome"/>
</dbReference>
<dbReference type="GO" id="GO:0003725">
    <property type="term" value="F:double-stranded RNA binding"/>
    <property type="evidence" value="ECO:0007669"/>
    <property type="project" value="InterPro"/>
</dbReference>
<evidence type="ECO:0000256" key="6">
    <source>
        <dbReference type="ARBA" id="ARBA00022694"/>
    </source>
</evidence>
<gene>
    <name evidence="13" type="primary">tsaC</name>
    <name evidence="13" type="ORF">SFLOR_v1c09310</name>
</gene>
<keyword evidence="8" id="KW-0547">Nucleotide-binding</keyword>
<dbReference type="PANTHER" id="PTHR17490:SF16">
    <property type="entry name" value="THREONYLCARBAMOYL-AMP SYNTHASE"/>
    <property type="match status" value="1"/>
</dbReference>
<evidence type="ECO:0000256" key="8">
    <source>
        <dbReference type="ARBA" id="ARBA00022741"/>
    </source>
</evidence>
<evidence type="ECO:0000256" key="4">
    <source>
        <dbReference type="ARBA" id="ARBA00022490"/>
    </source>
</evidence>
<dbReference type="GO" id="GO:0061710">
    <property type="term" value="F:L-threonylcarbamoyladenylate synthase"/>
    <property type="evidence" value="ECO:0007669"/>
    <property type="project" value="UniProtKB-EC"/>
</dbReference>
<comment type="catalytic activity">
    <reaction evidence="11">
        <text>L-threonine + hydrogencarbonate + ATP = L-threonylcarbamoyladenylate + diphosphate + H2O</text>
        <dbReference type="Rhea" id="RHEA:36407"/>
        <dbReference type="ChEBI" id="CHEBI:15377"/>
        <dbReference type="ChEBI" id="CHEBI:17544"/>
        <dbReference type="ChEBI" id="CHEBI:30616"/>
        <dbReference type="ChEBI" id="CHEBI:33019"/>
        <dbReference type="ChEBI" id="CHEBI:57926"/>
        <dbReference type="ChEBI" id="CHEBI:73682"/>
        <dbReference type="EC" id="2.7.7.87"/>
    </reaction>
</comment>
<dbReference type="RefSeq" id="WP_100916933.1">
    <property type="nucleotide sequence ID" value="NZ_CP025057.1"/>
</dbReference>
<proteinExistence type="inferred from homology"/>
<evidence type="ECO:0000256" key="7">
    <source>
        <dbReference type="ARBA" id="ARBA00022695"/>
    </source>
</evidence>
<evidence type="ECO:0000256" key="1">
    <source>
        <dbReference type="ARBA" id="ARBA00004496"/>
    </source>
</evidence>
<keyword evidence="14" id="KW-1185">Reference proteome</keyword>
<dbReference type="InterPro" id="IPR050156">
    <property type="entry name" value="TC-AMP_synthase_SUA5"/>
</dbReference>
<dbReference type="GO" id="GO:0008033">
    <property type="term" value="P:tRNA processing"/>
    <property type="evidence" value="ECO:0007669"/>
    <property type="project" value="UniProtKB-KW"/>
</dbReference>
<feature type="domain" description="YrdC-like" evidence="12">
    <location>
        <begin position="4"/>
        <end position="169"/>
    </location>
</feature>
<evidence type="ECO:0000259" key="12">
    <source>
        <dbReference type="PROSITE" id="PS51163"/>
    </source>
</evidence>
<keyword evidence="5" id="KW-0808">Transferase</keyword>
<dbReference type="GO" id="GO:0005524">
    <property type="term" value="F:ATP binding"/>
    <property type="evidence" value="ECO:0007669"/>
    <property type="project" value="UniProtKB-KW"/>
</dbReference>
<dbReference type="InterPro" id="IPR006070">
    <property type="entry name" value="Sua5-like_dom"/>
</dbReference>
<dbReference type="PANTHER" id="PTHR17490">
    <property type="entry name" value="SUA5"/>
    <property type="match status" value="1"/>
</dbReference>
<dbReference type="KEGG" id="sfz:SFLOR_v1c09310"/>
<sequence>MLAKNDILKAINILQENKIVILPTDSIYGLSALYNEENRVRINKIKRSQESKQLIVLFSKLKQLKKIININKKFKKNVKSKIPITQIVNTYKNESIALRKVKRKDLVKIINKTGLIFSTSVNYSNNPYLSKKEELDLFNINISEVFWDGELKGKPSKIIDLVNNKVIRE</sequence>
<comment type="subcellular location">
    <subcellularLocation>
        <location evidence="1">Cytoplasm</location>
    </subcellularLocation>
</comment>
<evidence type="ECO:0000313" key="14">
    <source>
        <dbReference type="Proteomes" id="UP000231823"/>
    </source>
</evidence>
<evidence type="ECO:0000256" key="10">
    <source>
        <dbReference type="ARBA" id="ARBA00029774"/>
    </source>
</evidence>
<dbReference type="OrthoDB" id="398568at2"/>
<dbReference type="EC" id="2.7.7.87" evidence="3"/>
<evidence type="ECO:0000313" key="13">
    <source>
        <dbReference type="EMBL" id="AUB31979.1"/>
    </source>
</evidence>
<dbReference type="GO" id="GO:0005737">
    <property type="term" value="C:cytoplasm"/>
    <property type="evidence" value="ECO:0007669"/>
    <property type="project" value="UniProtKB-SubCell"/>
</dbReference>
<dbReference type="Pfam" id="PF01300">
    <property type="entry name" value="Sua5_yciO_yrdC"/>
    <property type="match status" value="1"/>
</dbReference>
<dbReference type="AlphaFoldDB" id="A0A2K8SEV3"/>
<evidence type="ECO:0000256" key="11">
    <source>
        <dbReference type="ARBA" id="ARBA00048366"/>
    </source>
</evidence>
<organism evidence="13 14">
    <name type="scientific">Spiroplasma floricola 23-6</name>
    <dbReference type="NCBI Taxonomy" id="1336749"/>
    <lineage>
        <taxon>Bacteria</taxon>
        <taxon>Bacillati</taxon>
        <taxon>Mycoplasmatota</taxon>
        <taxon>Mollicutes</taxon>
        <taxon>Entomoplasmatales</taxon>
        <taxon>Spiroplasmataceae</taxon>
        <taxon>Spiroplasma</taxon>
    </lineage>
</organism>
<evidence type="ECO:0000256" key="5">
    <source>
        <dbReference type="ARBA" id="ARBA00022679"/>
    </source>
</evidence>
<dbReference type="GO" id="GO:0000049">
    <property type="term" value="F:tRNA binding"/>
    <property type="evidence" value="ECO:0007669"/>
    <property type="project" value="TreeGrafter"/>
</dbReference>
<dbReference type="Gene3D" id="3.90.870.10">
    <property type="entry name" value="DHBP synthase"/>
    <property type="match status" value="1"/>
</dbReference>
<name>A0A2K8SEV3_9MOLU</name>
<protein>
    <recommendedName>
        <fullName evidence="10">L-threonylcarbamoyladenylate synthase</fullName>
        <ecNumber evidence="3">2.7.7.87</ecNumber>
    </recommendedName>
    <alternativeName>
        <fullName evidence="10">L-threonylcarbamoyladenylate synthase</fullName>
    </alternativeName>
</protein>
<keyword evidence="9" id="KW-0067">ATP-binding</keyword>
<dbReference type="SUPFAM" id="SSF55821">
    <property type="entry name" value="YrdC/RibB"/>
    <property type="match status" value="1"/>
</dbReference>
<keyword evidence="7" id="KW-0548">Nucleotidyltransferase</keyword>
<keyword evidence="6" id="KW-0819">tRNA processing</keyword>
<evidence type="ECO:0000256" key="9">
    <source>
        <dbReference type="ARBA" id="ARBA00022840"/>
    </source>
</evidence>
<reference evidence="13 14" key="1">
    <citation type="submission" date="2017-12" db="EMBL/GenBank/DDBJ databases">
        <title>Complete genome sequence of Spiroplasma floricola 23-6 (ATCC 29989).</title>
        <authorList>
            <person name="Tsai Y.-M."/>
            <person name="Wu P.-S."/>
            <person name="Lo W.-S."/>
            <person name="Kuo C.-H."/>
        </authorList>
    </citation>
    <scope>NUCLEOTIDE SEQUENCE [LARGE SCALE GENOMIC DNA]</scope>
    <source>
        <strain evidence="13 14">23-6</strain>
    </source>
</reference>